<protein>
    <submittedName>
        <fullName evidence="1">Uncharacterized protein</fullName>
    </submittedName>
</protein>
<organism evidence="1">
    <name type="scientific">marine sediment metagenome</name>
    <dbReference type="NCBI Taxonomy" id="412755"/>
    <lineage>
        <taxon>unclassified sequences</taxon>
        <taxon>metagenomes</taxon>
        <taxon>ecological metagenomes</taxon>
    </lineage>
</organism>
<accession>A0A0F9QJ78</accession>
<reference evidence="1" key="1">
    <citation type="journal article" date="2015" name="Nature">
        <title>Complex archaea that bridge the gap between prokaryotes and eukaryotes.</title>
        <authorList>
            <person name="Spang A."/>
            <person name="Saw J.H."/>
            <person name="Jorgensen S.L."/>
            <person name="Zaremba-Niedzwiedzka K."/>
            <person name="Martijn J."/>
            <person name="Lind A.E."/>
            <person name="van Eijk R."/>
            <person name="Schleper C."/>
            <person name="Guy L."/>
            <person name="Ettema T.J."/>
        </authorList>
    </citation>
    <scope>NUCLEOTIDE SEQUENCE</scope>
</reference>
<comment type="caution">
    <text evidence="1">The sequence shown here is derived from an EMBL/GenBank/DDBJ whole genome shotgun (WGS) entry which is preliminary data.</text>
</comment>
<dbReference type="AlphaFoldDB" id="A0A0F9QJ78"/>
<name>A0A0F9QJ78_9ZZZZ</name>
<proteinExistence type="predicted"/>
<evidence type="ECO:0000313" key="1">
    <source>
        <dbReference type="EMBL" id="KKN42544.1"/>
    </source>
</evidence>
<sequence>MIDCKKCTHCFDNEEQFHFWRCDKHGICVDCWEVYCEGKDFKNE</sequence>
<dbReference type="EMBL" id="LAZR01001574">
    <property type="protein sequence ID" value="KKN42544.1"/>
    <property type="molecule type" value="Genomic_DNA"/>
</dbReference>
<gene>
    <name evidence="1" type="ORF">LCGC14_0712300</name>
</gene>